<dbReference type="EMBL" id="JBFDAA010000015">
    <property type="protein sequence ID" value="KAL1117502.1"/>
    <property type="molecule type" value="Genomic_DNA"/>
</dbReference>
<dbReference type="InterPro" id="IPR021109">
    <property type="entry name" value="Peptidase_aspartic_dom_sf"/>
</dbReference>
<feature type="compositionally biased region" description="Basic and acidic residues" evidence="1">
    <location>
        <begin position="23"/>
        <end position="32"/>
    </location>
</feature>
<comment type="caution">
    <text evidence="2">The sequence shown here is derived from an EMBL/GenBank/DDBJ whole genome shotgun (WGS) entry which is preliminary data.</text>
</comment>
<dbReference type="PROSITE" id="PS00141">
    <property type="entry name" value="ASP_PROTEASE"/>
    <property type="match status" value="1"/>
</dbReference>
<reference evidence="2 3" key="1">
    <citation type="submission" date="2024-07" db="EMBL/GenBank/DDBJ databases">
        <title>Chromosome-level genome assembly of the water stick insect Ranatra chinensis (Heteroptera: Nepidae).</title>
        <authorList>
            <person name="Liu X."/>
        </authorList>
    </citation>
    <scope>NUCLEOTIDE SEQUENCE [LARGE SCALE GENOMIC DNA]</scope>
    <source>
        <strain evidence="2">Cailab_2021Rc</strain>
        <tissue evidence="2">Muscle</tissue>
    </source>
</reference>
<feature type="region of interest" description="Disordered" evidence="1">
    <location>
        <begin position="23"/>
        <end position="47"/>
    </location>
</feature>
<dbReference type="AlphaFoldDB" id="A0ABD0Y1Y7"/>
<evidence type="ECO:0008006" key="4">
    <source>
        <dbReference type="Google" id="ProtNLM"/>
    </source>
</evidence>
<name>A0ABD0Y1Y7_9HEMI</name>
<dbReference type="SUPFAM" id="SSF50630">
    <property type="entry name" value="Acid proteases"/>
    <property type="match status" value="1"/>
</dbReference>
<dbReference type="Proteomes" id="UP001558652">
    <property type="component" value="Unassembled WGS sequence"/>
</dbReference>
<keyword evidence="3" id="KW-1185">Reference proteome</keyword>
<sequence length="261" mass="29374">MPVTLATENLLVDLLTKLLTHMDNQERQDQRRRPSSRSWNRLSSRSPSASKLTYSRCFYRRKLERTHGNAYFLVHTRYWKTETGSGQGGIHCPQSTVVRLFLRDLNSRTNFLVDTGASISALPRRGQTTTQSGTAVYAANETKINTNGTITALVNFGLQHPFRWTYILADIQHPIIDADFLTNFGLLVDLRRTKFVDEETGLATRGKSILVATPTIHNIPVMGHMTIFSTSVRRAYGRGENGWAPLSLPLGRHCEDGRTGK</sequence>
<dbReference type="InterPro" id="IPR001969">
    <property type="entry name" value="Aspartic_peptidase_AS"/>
</dbReference>
<feature type="compositionally biased region" description="Low complexity" evidence="1">
    <location>
        <begin position="36"/>
        <end position="47"/>
    </location>
</feature>
<accession>A0ABD0Y1Y7</accession>
<dbReference type="Gene3D" id="2.40.70.10">
    <property type="entry name" value="Acid Proteases"/>
    <property type="match status" value="1"/>
</dbReference>
<proteinExistence type="predicted"/>
<gene>
    <name evidence="2" type="ORF">AAG570_003821</name>
</gene>
<organism evidence="2 3">
    <name type="scientific">Ranatra chinensis</name>
    <dbReference type="NCBI Taxonomy" id="642074"/>
    <lineage>
        <taxon>Eukaryota</taxon>
        <taxon>Metazoa</taxon>
        <taxon>Ecdysozoa</taxon>
        <taxon>Arthropoda</taxon>
        <taxon>Hexapoda</taxon>
        <taxon>Insecta</taxon>
        <taxon>Pterygota</taxon>
        <taxon>Neoptera</taxon>
        <taxon>Paraneoptera</taxon>
        <taxon>Hemiptera</taxon>
        <taxon>Heteroptera</taxon>
        <taxon>Panheteroptera</taxon>
        <taxon>Nepomorpha</taxon>
        <taxon>Nepidae</taxon>
        <taxon>Ranatrinae</taxon>
        <taxon>Ranatra</taxon>
    </lineage>
</organism>
<evidence type="ECO:0000256" key="1">
    <source>
        <dbReference type="SAM" id="MobiDB-lite"/>
    </source>
</evidence>
<evidence type="ECO:0000313" key="2">
    <source>
        <dbReference type="EMBL" id="KAL1117502.1"/>
    </source>
</evidence>
<evidence type="ECO:0000313" key="3">
    <source>
        <dbReference type="Proteomes" id="UP001558652"/>
    </source>
</evidence>
<protein>
    <recommendedName>
        <fullName evidence="4">Peptidase A2 domain-containing protein</fullName>
    </recommendedName>
</protein>